<reference evidence="6 7" key="1">
    <citation type="submission" date="2019-07" db="EMBL/GenBank/DDBJ databases">
        <title>Whole genome shotgun sequence of Skermanella aerolata NBRC 106429.</title>
        <authorList>
            <person name="Hosoyama A."/>
            <person name="Uohara A."/>
            <person name="Ohji S."/>
            <person name="Ichikawa N."/>
        </authorList>
    </citation>
    <scope>NUCLEOTIDE SEQUENCE [LARGE SCALE GENOMIC DNA]</scope>
    <source>
        <strain evidence="6 7">NBRC 106429</strain>
    </source>
</reference>
<evidence type="ECO:0000259" key="5">
    <source>
        <dbReference type="PROSITE" id="PS50850"/>
    </source>
</evidence>
<name>A0A512DY18_9PROT</name>
<feature type="transmembrane region" description="Helical" evidence="4">
    <location>
        <begin position="292"/>
        <end position="313"/>
    </location>
</feature>
<comment type="caution">
    <text evidence="6">The sequence shown here is derived from an EMBL/GenBank/DDBJ whole genome shotgun (WGS) entry which is preliminary data.</text>
</comment>
<feature type="transmembrane region" description="Helical" evidence="4">
    <location>
        <begin position="134"/>
        <end position="153"/>
    </location>
</feature>
<feature type="transmembrane region" description="Helical" evidence="4">
    <location>
        <begin position="101"/>
        <end position="122"/>
    </location>
</feature>
<feature type="transmembrane region" description="Helical" evidence="4">
    <location>
        <begin position="325"/>
        <end position="347"/>
    </location>
</feature>
<feature type="transmembrane region" description="Helical" evidence="4">
    <location>
        <begin position="7"/>
        <end position="34"/>
    </location>
</feature>
<evidence type="ECO:0000313" key="6">
    <source>
        <dbReference type="EMBL" id="GEO41377.1"/>
    </source>
</evidence>
<dbReference type="InterPro" id="IPR036259">
    <property type="entry name" value="MFS_trans_sf"/>
</dbReference>
<feature type="transmembrane region" description="Helical" evidence="4">
    <location>
        <begin position="202"/>
        <end position="226"/>
    </location>
</feature>
<evidence type="ECO:0000313" key="7">
    <source>
        <dbReference type="Proteomes" id="UP000321523"/>
    </source>
</evidence>
<gene>
    <name evidence="6" type="ORF">SAE02_55250</name>
</gene>
<evidence type="ECO:0000256" key="2">
    <source>
        <dbReference type="ARBA" id="ARBA00022989"/>
    </source>
</evidence>
<proteinExistence type="predicted"/>
<dbReference type="InterPro" id="IPR020846">
    <property type="entry name" value="MFS_dom"/>
</dbReference>
<dbReference type="PANTHER" id="PTHR23521:SF3">
    <property type="entry name" value="MFS TRANSPORTER"/>
    <property type="match status" value="1"/>
</dbReference>
<keyword evidence="2 4" id="KW-1133">Transmembrane helix</keyword>
<keyword evidence="7" id="KW-1185">Reference proteome</keyword>
<dbReference type="Proteomes" id="UP000321523">
    <property type="component" value="Unassembled WGS sequence"/>
</dbReference>
<dbReference type="RefSeq" id="WP_044431657.1">
    <property type="nucleotide sequence ID" value="NZ_BJYZ01000027.1"/>
</dbReference>
<evidence type="ECO:0000256" key="3">
    <source>
        <dbReference type="ARBA" id="ARBA00023136"/>
    </source>
</evidence>
<feature type="domain" description="Major facilitator superfamily (MFS) profile" evidence="5">
    <location>
        <begin position="5"/>
        <end position="382"/>
    </location>
</feature>
<dbReference type="PANTHER" id="PTHR23521">
    <property type="entry name" value="TRANSPORTER MFS SUPERFAMILY"/>
    <property type="match status" value="1"/>
</dbReference>
<dbReference type="InterPro" id="IPR047200">
    <property type="entry name" value="MFS_YcaD-like"/>
</dbReference>
<dbReference type="GO" id="GO:0022857">
    <property type="term" value="F:transmembrane transporter activity"/>
    <property type="evidence" value="ECO:0007669"/>
    <property type="project" value="InterPro"/>
</dbReference>
<dbReference type="CDD" id="cd17477">
    <property type="entry name" value="MFS_YcaD_like"/>
    <property type="match status" value="1"/>
</dbReference>
<dbReference type="Pfam" id="PF07690">
    <property type="entry name" value="MFS_1"/>
    <property type="match status" value="1"/>
</dbReference>
<feature type="transmembrane region" description="Helical" evidence="4">
    <location>
        <begin position="359"/>
        <end position="376"/>
    </location>
</feature>
<dbReference type="EMBL" id="BJYZ01000027">
    <property type="protein sequence ID" value="GEO41377.1"/>
    <property type="molecule type" value="Genomic_DNA"/>
</dbReference>
<dbReference type="Gene3D" id="1.20.1250.20">
    <property type="entry name" value="MFS general substrate transporter like domains"/>
    <property type="match status" value="2"/>
</dbReference>
<dbReference type="AlphaFoldDB" id="A0A512DY18"/>
<organism evidence="6 7">
    <name type="scientific">Skermanella aerolata</name>
    <dbReference type="NCBI Taxonomy" id="393310"/>
    <lineage>
        <taxon>Bacteria</taxon>
        <taxon>Pseudomonadati</taxon>
        <taxon>Pseudomonadota</taxon>
        <taxon>Alphaproteobacteria</taxon>
        <taxon>Rhodospirillales</taxon>
        <taxon>Azospirillaceae</taxon>
        <taxon>Skermanella</taxon>
    </lineage>
</organism>
<feature type="transmembrane region" description="Helical" evidence="4">
    <location>
        <begin position="46"/>
        <end position="64"/>
    </location>
</feature>
<feature type="transmembrane region" description="Helical" evidence="4">
    <location>
        <begin position="159"/>
        <end position="181"/>
    </location>
</feature>
<evidence type="ECO:0000256" key="4">
    <source>
        <dbReference type="SAM" id="Phobius"/>
    </source>
</evidence>
<dbReference type="SUPFAM" id="SSF103473">
    <property type="entry name" value="MFS general substrate transporter"/>
    <property type="match status" value="1"/>
</dbReference>
<feature type="transmembrane region" description="Helical" evidence="4">
    <location>
        <begin position="76"/>
        <end position="95"/>
    </location>
</feature>
<dbReference type="InterPro" id="IPR011701">
    <property type="entry name" value="MFS"/>
</dbReference>
<keyword evidence="1 4" id="KW-0812">Transmembrane</keyword>
<accession>A0A512DY18</accession>
<feature type="transmembrane region" description="Helical" evidence="4">
    <location>
        <begin position="268"/>
        <end position="286"/>
    </location>
</feature>
<sequence length="443" mass="46562">MSDLRQVFAAILPLLISLGILVLGNGLFSTLLAVRMGIEEFPVDRIGLIMAAYSVGFVLGTLRGPVVVERVGHIRAFAAFAAIAAISALVHAIVIDPIVWLLLRVVAGFCLACLFTITESWINASSSNTVRGQVLSVYMTVNYLSYGSSQSLLTVIDPGGFQIFSLVAILVALSLVPLALSRTQTPGSVGTKRLRMIEIVRISPLGVAGCIGAGLINGAFGSMGPVYVQARGGSVEDVGLFMMVAIFSGFVMQFPMGRLSDRFDRRTVFLGAIAGVSAAALSLAFADDVPNLIFAIMLGLYGGLAYSIYPIALAHANDFMRLEEVVPASAGLLLMFGVGSAAGPILASHVMGLAGFNGLFLYIGAIAGMLALFTLYRMTARQAKPLEEQGVFVPMPQTATTPIAMELSPRAEAANEDSAQLAFDFDAAPEAISDATPRAEAAE</sequence>
<feature type="transmembrane region" description="Helical" evidence="4">
    <location>
        <begin position="238"/>
        <end position="256"/>
    </location>
</feature>
<dbReference type="PROSITE" id="PS50850">
    <property type="entry name" value="MFS"/>
    <property type="match status" value="1"/>
</dbReference>
<protein>
    <submittedName>
        <fullName evidence="6">MFS transporter</fullName>
    </submittedName>
</protein>
<evidence type="ECO:0000256" key="1">
    <source>
        <dbReference type="ARBA" id="ARBA00022692"/>
    </source>
</evidence>
<dbReference type="GO" id="GO:0005886">
    <property type="term" value="C:plasma membrane"/>
    <property type="evidence" value="ECO:0007669"/>
    <property type="project" value="TreeGrafter"/>
</dbReference>
<dbReference type="OrthoDB" id="9810614at2"/>
<keyword evidence="3 4" id="KW-0472">Membrane</keyword>